<feature type="transmembrane region" description="Helical" evidence="4">
    <location>
        <begin position="12"/>
        <end position="32"/>
    </location>
</feature>
<evidence type="ECO:0000256" key="1">
    <source>
        <dbReference type="ARBA" id="ARBA00022737"/>
    </source>
</evidence>
<dbReference type="eggNOG" id="COG0457">
    <property type="taxonomic scope" value="Bacteria"/>
</dbReference>
<dbReference type="SMART" id="SM00028">
    <property type="entry name" value="TPR"/>
    <property type="match status" value="4"/>
</dbReference>
<keyword evidence="1" id="KW-0677">Repeat</keyword>
<dbReference type="PANTHER" id="PTHR44943:SF8">
    <property type="entry name" value="TPR REPEAT-CONTAINING PROTEIN MJ0263"/>
    <property type="match status" value="1"/>
</dbReference>
<dbReference type="AlphaFoldDB" id="D6SUS1"/>
<evidence type="ECO:0000256" key="3">
    <source>
        <dbReference type="PROSITE-ProRule" id="PRU00339"/>
    </source>
</evidence>
<accession>D6SUS1</accession>
<evidence type="ECO:0000256" key="4">
    <source>
        <dbReference type="SAM" id="Phobius"/>
    </source>
</evidence>
<dbReference type="Pfam" id="PF13174">
    <property type="entry name" value="TPR_6"/>
    <property type="match status" value="1"/>
</dbReference>
<dbReference type="PANTHER" id="PTHR44943">
    <property type="entry name" value="CELLULOSE SYNTHASE OPERON PROTEIN C"/>
    <property type="match status" value="1"/>
</dbReference>
<keyword evidence="4" id="KW-1133">Transmembrane helix</keyword>
<comment type="caution">
    <text evidence="5">The sequence shown here is derived from an EMBL/GenBank/DDBJ whole genome shotgun (WGS) entry which is preliminary data.</text>
</comment>
<reference evidence="5" key="1">
    <citation type="submission" date="2010-05" db="EMBL/GenBank/DDBJ databases">
        <title>The draft genome of Desulfonatronospira thiodismutans ASO3-1.</title>
        <authorList>
            <consortium name="US DOE Joint Genome Institute (JGI-PGF)"/>
            <person name="Lucas S."/>
            <person name="Copeland A."/>
            <person name="Lapidus A."/>
            <person name="Cheng J.-F."/>
            <person name="Bruce D."/>
            <person name="Goodwin L."/>
            <person name="Pitluck S."/>
            <person name="Chertkov O."/>
            <person name="Brettin T."/>
            <person name="Detter J.C."/>
            <person name="Han C."/>
            <person name="Land M.L."/>
            <person name="Hauser L."/>
            <person name="Kyrpides N."/>
            <person name="Mikhailova N."/>
            <person name="Muyzer G."/>
            <person name="Woyke T."/>
        </authorList>
    </citation>
    <scope>NUCLEOTIDE SEQUENCE [LARGE SCALE GENOMIC DNA]</scope>
    <source>
        <strain evidence="5">ASO3-1</strain>
    </source>
</reference>
<proteinExistence type="predicted"/>
<dbReference type="EMBL" id="ACJN02000004">
    <property type="protein sequence ID" value="EFI33051.1"/>
    <property type="molecule type" value="Genomic_DNA"/>
</dbReference>
<name>D6SUS1_9BACT</name>
<dbReference type="RefSeq" id="WP_008871744.1">
    <property type="nucleotide sequence ID" value="NZ_ACJN02000004.1"/>
</dbReference>
<evidence type="ECO:0000313" key="5">
    <source>
        <dbReference type="EMBL" id="EFI33051.1"/>
    </source>
</evidence>
<dbReference type="PROSITE" id="PS50005">
    <property type="entry name" value="TPR"/>
    <property type="match status" value="1"/>
</dbReference>
<keyword evidence="2 3" id="KW-0802">TPR repeat</keyword>
<dbReference type="InterPro" id="IPR011990">
    <property type="entry name" value="TPR-like_helical_dom_sf"/>
</dbReference>
<evidence type="ECO:0000256" key="2">
    <source>
        <dbReference type="ARBA" id="ARBA00022803"/>
    </source>
</evidence>
<sequence>MNLDLFSAKTKQYTGFALMLLFLMLVTPWAYMHFNQEEVLWRKGQQSFAQGDYEQAAAYYSRALEKGKISYMLLDRLGDSSLATGRPDQARDAFEVLRQRYPDDARVLLKLARAYWSINDSGQALELVDQALELRSDWEYALFLRAQILTSQGRFEEAINIYYRILGEE</sequence>
<dbReference type="OrthoDB" id="5380693at2"/>
<dbReference type="InterPro" id="IPR019734">
    <property type="entry name" value="TPR_rpt"/>
</dbReference>
<dbReference type="Gene3D" id="1.25.40.10">
    <property type="entry name" value="Tetratricopeptide repeat domain"/>
    <property type="match status" value="1"/>
</dbReference>
<evidence type="ECO:0000313" key="6">
    <source>
        <dbReference type="Proteomes" id="UP000005496"/>
    </source>
</evidence>
<dbReference type="Proteomes" id="UP000005496">
    <property type="component" value="Unassembled WGS sequence"/>
</dbReference>
<dbReference type="Pfam" id="PF14559">
    <property type="entry name" value="TPR_19"/>
    <property type="match status" value="1"/>
</dbReference>
<keyword evidence="6" id="KW-1185">Reference proteome</keyword>
<keyword evidence="4" id="KW-0812">Transmembrane</keyword>
<gene>
    <name evidence="5" type="ORF">Dthio_PD0365</name>
</gene>
<feature type="repeat" description="TPR" evidence="3">
    <location>
        <begin position="105"/>
        <end position="138"/>
    </location>
</feature>
<protein>
    <submittedName>
        <fullName evidence="5">TPR repeat-containing protein</fullName>
    </submittedName>
</protein>
<keyword evidence="4" id="KW-0472">Membrane</keyword>
<organism evidence="5 6">
    <name type="scientific">Desulfonatronospira thiodismutans ASO3-1</name>
    <dbReference type="NCBI Taxonomy" id="555779"/>
    <lineage>
        <taxon>Bacteria</taxon>
        <taxon>Pseudomonadati</taxon>
        <taxon>Thermodesulfobacteriota</taxon>
        <taxon>Desulfovibrionia</taxon>
        <taxon>Desulfovibrionales</taxon>
        <taxon>Desulfonatronovibrionaceae</taxon>
        <taxon>Desulfonatronospira</taxon>
    </lineage>
</organism>
<dbReference type="InterPro" id="IPR051685">
    <property type="entry name" value="Ycf3/AcsC/BcsC/TPR_MFPF"/>
</dbReference>
<dbReference type="SUPFAM" id="SSF48452">
    <property type="entry name" value="TPR-like"/>
    <property type="match status" value="1"/>
</dbReference>